<evidence type="ECO:0000256" key="1">
    <source>
        <dbReference type="ARBA" id="ARBA00023157"/>
    </source>
</evidence>
<dbReference type="GO" id="GO:0016491">
    <property type="term" value="F:oxidoreductase activity"/>
    <property type="evidence" value="ECO:0007669"/>
    <property type="project" value="InterPro"/>
</dbReference>
<keyword evidence="1" id="KW-1015">Disulfide bond</keyword>
<dbReference type="SUPFAM" id="SSF52833">
    <property type="entry name" value="Thioredoxin-like"/>
    <property type="match status" value="1"/>
</dbReference>
<dbReference type="PROSITE" id="PS51352">
    <property type="entry name" value="THIOREDOXIN_2"/>
    <property type="match status" value="1"/>
</dbReference>
<dbReference type="Gene3D" id="3.40.30.10">
    <property type="entry name" value="Glutaredoxin"/>
    <property type="match status" value="1"/>
</dbReference>
<dbReference type="InterPro" id="IPR017937">
    <property type="entry name" value="Thioredoxin_CS"/>
</dbReference>
<dbReference type="Proteomes" id="UP000204391">
    <property type="component" value="Chromosome"/>
</dbReference>
<dbReference type="InterPro" id="IPR013766">
    <property type="entry name" value="Thioredoxin_domain"/>
</dbReference>
<evidence type="ECO:0000259" key="3">
    <source>
        <dbReference type="PROSITE" id="PS51352"/>
    </source>
</evidence>
<evidence type="ECO:0000313" key="5">
    <source>
        <dbReference type="Proteomes" id="UP000204391"/>
    </source>
</evidence>
<protein>
    <submittedName>
        <fullName evidence="4">Alkyl hydroperoxide reductase</fullName>
    </submittedName>
</protein>
<dbReference type="AlphaFoldDB" id="A0A221M8F4"/>
<dbReference type="EMBL" id="CP022437">
    <property type="protein sequence ID" value="ASN03911.1"/>
    <property type="molecule type" value="Genomic_DNA"/>
</dbReference>
<dbReference type="PANTHER" id="PTHR42852:SF1">
    <property type="entry name" value="THIOREDOXIN-LIKE PROTEIN YNEN"/>
    <property type="match status" value="1"/>
</dbReference>
<sequence>MKKVIFIVIIIGMFGWAVYDFVYSSDETTNQKDGDNMSGNAITSPPMDKEDEKENVNSDEVGLDIGDYAPNFKLKTLDGETAQLSDYRGKQVVVNFWATWCPPCRAEIPDLQKFYDNKDVVILAINLTETEKSIDNVTKFVKEFEMTFPVLMDENSQVSNTYEVQAYPTSYMIDKNGRIQFKALGAMNYDMMLQEFKKMK</sequence>
<keyword evidence="5" id="KW-1185">Reference proteome</keyword>
<dbReference type="OrthoDB" id="25753at2"/>
<dbReference type="InterPro" id="IPR036249">
    <property type="entry name" value="Thioredoxin-like_sf"/>
</dbReference>
<proteinExistence type="predicted"/>
<gene>
    <name evidence="4" type="ORF">CFK40_02290</name>
</gene>
<evidence type="ECO:0000256" key="2">
    <source>
        <dbReference type="SAM" id="MobiDB-lite"/>
    </source>
</evidence>
<feature type="domain" description="Thioredoxin" evidence="3">
    <location>
        <begin position="63"/>
        <end position="200"/>
    </location>
</feature>
<reference evidence="4 5" key="1">
    <citation type="journal article" date="2003" name="Int. J. Syst. Evol. Microbiol.">
        <title>Virgibacillus carmonensis sp. nov., Virgibacillus necropolis sp. nov. and Virgibacillus picturae sp. nov., three novel species isolated from deteriorated mural paintings, transfer of the species of the genus salibacillus to Virgibacillus, as Virgibacillus marismortui comb. nov. and Virgibacillus salexigens comb. nov., and emended description of the genus Virgibacillus.</title>
        <authorList>
            <person name="Heyrman J."/>
            <person name="Logan N.A."/>
            <person name="Busse H.J."/>
            <person name="Balcaen A."/>
            <person name="Lebbe L."/>
            <person name="Rodriguez-Diaz M."/>
            <person name="Swings J."/>
            <person name="De Vos P."/>
        </authorList>
    </citation>
    <scope>NUCLEOTIDE SEQUENCE [LARGE SCALE GENOMIC DNA]</scope>
    <source>
        <strain evidence="4 5">LMG 19488</strain>
    </source>
</reference>
<feature type="region of interest" description="Disordered" evidence="2">
    <location>
        <begin position="30"/>
        <end position="53"/>
    </location>
</feature>
<dbReference type="PROSITE" id="PS00194">
    <property type="entry name" value="THIOREDOXIN_1"/>
    <property type="match status" value="1"/>
</dbReference>
<dbReference type="Pfam" id="PF00578">
    <property type="entry name" value="AhpC-TSA"/>
    <property type="match status" value="1"/>
</dbReference>
<dbReference type="GO" id="GO:0016209">
    <property type="term" value="F:antioxidant activity"/>
    <property type="evidence" value="ECO:0007669"/>
    <property type="project" value="InterPro"/>
</dbReference>
<dbReference type="InterPro" id="IPR050553">
    <property type="entry name" value="Thioredoxin_ResA/DsbE_sf"/>
</dbReference>
<dbReference type="KEGG" id="vne:CFK40_02290"/>
<evidence type="ECO:0000313" key="4">
    <source>
        <dbReference type="EMBL" id="ASN03911.1"/>
    </source>
</evidence>
<name>A0A221M8F4_9BACI</name>
<organism evidence="4 5">
    <name type="scientific">Virgibacillus necropolis</name>
    <dbReference type="NCBI Taxonomy" id="163877"/>
    <lineage>
        <taxon>Bacteria</taxon>
        <taxon>Bacillati</taxon>
        <taxon>Bacillota</taxon>
        <taxon>Bacilli</taxon>
        <taxon>Bacillales</taxon>
        <taxon>Bacillaceae</taxon>
        <taxon>Virgibacillus</taxon>
    </lineage>
</organism>
<dbReference type="InterPro" id="IPR000866">
    <property type="entry name" value="AhpC/TSA"/>
</dbReference>
<dbReference type="RefSeq" id="WP_089530481.1">
    <property type="nucleotide sequence ID" value="NZ_CP022437.1"/>
</dbReference>
<dbReference type="CDD" id="cd02966">
    <property type="entry name" value="TlpA_like_family"/>
    <property type="match status" value="1"/>
</dbReference>
<dbReference type="PANTHER" id="PTHR42852">
    <property type="entry name" value="THIOL:DISULFIDE INTERCHANGE PROTEIN DSBE"/>
    <property type="match status" value="1"/>
</dbReference>
<accession>A0A221M8F4</accession>